<dbReference type="Gene3D" id="3.30.1460.30">
    <property type="entry name" value="YgaC/TfoX-N like chaperone"/>
    <property type="match status" value="1"/>
</dbReference>
<dbReference type="InterPro" id="IPR007076">
    <property type="entry name" value="TfoX_N"/>
</dbReference>
<dbReference type="PANTHER" id="PTHR36121">
    <property type="entry name" value="PROTEIN SXY"/>
    <property type="match status" value="1"/>
</dbReference>
<dbReference type="SUPFAM" id="SSF159894">
    <property type="entry name" value="YgaC/TfoX-N like"/>
    <property type="match status" value="1"/>
</dbReference>
<evidence type="ECO:0000313" key="3">
    <source>
        <dbReference type="Proteomes" id="UP001239909"/>
    </source>
</evidence>
<dbReference type="EMBL" id="BSYI01000036">
    <property type="protein sequence ID" value="GMG84458.1"/>
    <property type="molecule type" value="Genomic_DNA"/>
</dbReference>
<feature type="domain" description="TfoX N-terminal" evidence="1">
    <location>
        <begin position="13"/>
        <end position="102"/>
    </location>
</feature>
<comment type="caution">
    <text evidence="2">The sequence shown here is derived from an EMBL/GenBank/DDBJ whole genome shotgun (WGS) entry which is preliminary data.</text>
</comment>
<dbReference type="Proteomes" id="UP001239909">
    <property type="component" value="Unassembled WGS sequence"/>
</dbReference>
<keyword evidence="3" id="KW-1185">Reference proteome</keyword>
<reference evidence="2 3" key="1">
    <citation type="submission" date="2023-04" db="EMBL/GenBank/DDBJ databases">
        <title>Marinoamorphus aggregata gen. nov., sp. Nov., isolate from tissue of brittle star Ophioplocus japonicus.</title>
        <authorList>
            <person name="Kawano K."/>
            <person name="Sawayama S."/>
            <person name="Nakagawa S."/>
        </authorList>
    </citation>
    <scope>NUCLEOTIDE SEQUENCE [LARGE SCALE GENOMIC DNA]</scope>
    <source>
        <strain evidence="2 3">NKW23</strain>
    </source>
</reference>
<gene>
    <name evidence="2" type="ORF">LNKW23_36740</name>
</gene>
<dbReference type="InterPro" id="IPR047525">
    <property type="entry name" value="TfoX-like"/>
</dbReference>
<organism evidence="2 3">
    <name type="scientific">Paralimibaculum aggregatum</name>
    <dbReference type="NCBI Taxonomy" id="3036245"/>
    <lineage>
        <taxon>Bacteria</taxon>
        <taxon>Pseudomonadati</taxon>
        <taxon>Pseudomonadota</taxon>
        <taxon>Alphaproteobacteria</taxon>
        <taxon>Rhodobacterales</taxon>
        <taxon>Paracoccaceae</taxon>
        <taxon>Paralimibaculum</taxon>
    </lineage>
</organism>
<dbReference type="PANTHER" id="PTHR36121:SF1">
    <property type="entry name" value="PROTEIN SXY"/>
    <property type="match status" value="1"/>
</dbReference>
<dbReference type="RefSeq" id="WP_285673505.1">
    <property type="nucleotide sequence ID" value="NZ_BSYI01000036.1"/>
</dbReference>
<protein>
    <recommendedName>
        <fullName evidence="1">TfoX N-terminal domain-containing protein</fullName>
    </recommendedName>
</protein>
<evidence type="ECO:0000313" key="2">
    <source>
        <dbReference type="EMBL" id="GMG84458.1"/>
    </source>
</evidence>
<dbReference type="Pfam" id="PF04993">
    <property type="entry name" value="TfoX_N"/>
    <property type="match status" value="1"/>
</dbReference>
<name>A0ABQ6LRP8_9RHOB</name>
<accession>A0ABQ6LRP8</accession>
<sequence>MAASPEFAAFVRDLLSGLGDVRTRRMFGGAGVYLGDAMLGLIADDTLYLRTDPDLAEAMAAEGAHPFVYDGRGKAVAMPYSSLPEAALDDPEEALAWARRALVPAEAAAADKRAAKARKAARAGKGRAGA</sequence>
<proteinExistence type="predicted"/>
<evidence type="ECO:0000259" key="1">
    <source>
        <dbReference type="Pfam" id="PF04993"/>
    </source>
</evidence>